<feature type="region of interest" description="Disordered" evidence="1">
    <location>
        <begin position="164"/>
        <end position="183"/>
    </location>
</feature>
<dbReference type="GO" id="GO:0003735">
    <property type="term" value="F:structural constituent of ribosome"/>
    <property type="evidence" value="ECO:0007669"/>
    <property type="project" value="InterPro"/>
</dbReference>
<name>A0AA40C6T1_9PEZI</name>
<dbReference type="PANTHER" id="PTHR28174:SF1">
    <property type="entry name" value="LARGE RIBOSOMAL SUBUNIT PROTEIN BL31M"/>
    <property type="match status" value="1"/>
</dbReference>
<gene>
    <name evidence="3" type="ORF">B0T14DRAFT_423282</name>
</gene>
<evidence type="ECO:0000313" key="3">
    <source>
        <dbReference type="EMBL" id="KAK0626749.1"/>
    </source>
</evidence>
<feature type="compositionally biased region" description="Basic and acidic residues" evidence="1">
    <location>
        <begin position="128"/>
        <end position="145"/>
    </location>
</feature>
<accession>A0AA40C6T1</accession>
<evidence type="ECO:0000313" key="4">
    <source>
        <dbReference type="Proteomes" id="UP001175000"/>
    </source>
</evidence>
<dbReference type="AlphaFoldDB" id="A0AA40C6T1"/>
<feature type="region of interest" description="Disordered" evidence="1">
    <location>
        <begin position="114"/>
        <end position="156"/>
    </location>
</feature>
<protein>
    <recommendedName>
        <fullName evidence="2">Ribosomal protein bL31m N-terminal domain-containing protein</fullName>
    </recommendedName>
</protein>
<dbReference type="EMBL" id="JAULSU010000002">
    <property type="protein sequence ID" value="KAK0626749.1"/>
    <property type="molecule type" value="Genomic_DNA"/>
</dbReference>
<evidence type="ECO:0000256" key="1">
    <source>
        <dbReference type="SAM" id="MobiDB-lite"/>
    </source>
</evidence>
<feature type="compositionally biased region" description="Low complexity" evidence="1">
    <location>
        <begin position="114"/>
        <end position="124"/>
    </location>
</feature>
<organism evidence="3 4">
    <name type="scientific">Immersiella caudata</name>
    <dbReference type="NCBI Taxonomy" id="314043"/>
    <lineage>
        <taxon>Eukaryota</taxon>
        <taxon>Fungi</taxon>
        <taxon>Dikarya</taxon>
        <taxon>Ascomycota</taxon>
        <taxon>Pezizomycotina</taxon>
        <taxon>Sordariomycetes</taxon>
        <taxon>Sordariomycetidae</taxon>
        <taxon>Sordariales</taxon>
        <taxon>Lasiosphaeriaceae</taxon>
        <taxon>Immersiella</taxon>
    </lineage>
</organism>
<proteinExistence type="predicted"/>
<comment type="caution">
    <text evidence="3">The sequence shown here is derived from an EMBL/GenBank/DDBJ whole genome shotgun (WGS) entry which is preliminary data.</text>
</comment>
<dbReference type="Gene3D" id="6.20.130.10">
    <property type="match status" value="1"/>
</dbReference>
<dbReference type="InterPro" id="IPR034600">
    <property type="entry name" value="Ribosomal_bL31m"/>
</dbReference>
<dbReference type="Proteomes" id="UP001175000">
    <property type="component" value="Unassembled WGS sequence"/>
</dbReference>
<reference evidence="3" key="1">
    <citation type="submission" date="2023-06" db="EMBL/GenBank/DDBJ databases">
        <title>Genome-scale phylogeny and comparative genomics of the fungal order Sordariales.</title>
        <authorList>
            <consortium name="Lawrence Berkeley National Laboratory"/>
            <person name="Hensen N."/>
            <person name="Bonometti L."/>
            <person name="Westerberg I."/>
            <person name="Brannstrom I.O."/>
            <person name="Guillou S."/>
            <person name="Cros-Aarteil S."/>
            <person name="Calhoun S."/>
            <person name="Haridas S."/>
            <person name="Kuo A."/>
            <person name="Mondo S."/>
            <person name="Pangilinan J."/>
            <person name="Riley R."/>
            <person name="Labutti K."/>
            <person name="Andreopoulos B."/>
            <person name="Lipzen A."/>
            <person name="Chen C."/>
            <person name="Yanf M."/>
            <person name="Daum C."/>
            <person name="Ng V."/>
            <person name="Clum A."/>
            <person name="Steindorff A."/>
            <person name="Ohm R."/>
            <person name="Martin F."/>
            <person name="Silar P."/>
            <person name="Natvig D."/>
            <person name="Lalanne C."/>
            <person name="Gautier V."/>
            <person name="Ament-Velasquez S.L."/>
            <person name="Kruys A."/>
            <person name="Hutchinson M.I."/>
            <person name="Powell A.J."/>
            <person name="Barry K."/>
            <person name="Miller A.N."/>
            <person name="Grigoriev I.V."/>
            <person name="Debuchy R."/>
            <person name="Gladieux P."/>
            <person name="Thoren M.H."/>
            <person name="Johannesson H."/>
        </authorList>
    </citation>
    <scope>NUCLEOTIDE SEQUENCE</scope>
    <source>
        <strain evidence="3">CBS 606.72</strain>
    </source>
</reference>
<dbReference type="PANTHER" id="PTHR28174">
    <property type="entry name" value="54S RIBOSOMAL PROTEIN L36, MITOCHONDRIAL"/>
    <property type="match status" value="1"/>
</dbReference>
<sequence length="183" mass="20316">MGSKLPTTLLRRPALLPYSFQPTPPSQTLTQVRHATFIPRPRRPYQFTQLVQLSDGSTYTVRTTSPQALYKSNKDSRNHILWQPTDKTLKNVESDEAGKLAAFRGRFGRGWDTEGAAAEGGAAAVPQEQKEGEGKKAEASAKAEEPVAQQDPFDSLTDLISQYVDKDAQKKMAMPKKEDPKKK</sequence>
<evidence type="ECO:0000259" key="2">
    <source>
        <dbReference type="Pfam" id="PF21492"/>
    </source>
</evidence>
<dbReference type="GO" id="GO:0032543">
    <property type="term" value="P:mitochondrial translation"/>
    <property type="evidence" value="ECO:0007669"/>
    <property type="project" value="InterPro"/>
</dbReference>
<dbReference type="InterPro" id="IPR048874">
    <property type="entry name" value="Ribosomal_bL31m_N"/>
</dbReference>
<feature type="domain" description="Ribosomal protein bL31m N-terminal" evidence="2">
    <location>
        <begin position="40"/>
        <end position="84"/>
    </location>
</feature>
<dbReference type="Pfam" id="PF21492">
    <property type="entry name" value="bL31_N"/>
    <property type="match status" value="1"/>
</dbReference>
<dbReference type="GO" id="GO:0005762">
    <property type="term" value="C:mitochondrial large ribosomal subunit"/>
    <property type="evidence" value="ECO:0007669"/>
    <property type="project" value="InterPro"/>
</dbReference>
<keyword evidence="4" id="KW-1185">Reference proteome</keyword>